<sequence length="272" mass="30345">MANNCSKIFFFDLDGTLLTSEKKISPKTLNALKKFTDAGNHFCINTGRAIDSAKAVYSGLHLDFKGSFLCGSNGTEIYSVDDEKYVYKTGVPLELVPKIMELSEKYDVHCHTYNETHIVSKRNGECMEYYRRVIKTPLIVTDDVMKELSAPPSKMIAIELHDHDKQEKFRMALQEMVGDKLTLLYSNPYYMEIFPSEAGKGSVVKRLADYLGIPVENTFAAGDEQNDISMIEAAGCGIAMINGTDLVKKSADVITHFDNDHDGLAEFILNAI</sequence>
<dbReference type="AlphaFoldDB" id="A0A1I5SYC9"/>
<dbReference type="InterPro" id="IPR023214">
    <property type="entry name" value="HAD_sf"/>
</dbReference>
<dbReference type="SFLD" id="SFLDS00003">
    <property type="entry name" value="Haloacid_Dehalogenase"/>
    <property type="match status" value="1"/>
</dbReference>
<dbReference type="Gene3D" id="3.40.50.1000">
    <property type="entry name" value="HAD superfamily/HAD-like"/>
    <property type="match status" value="1"/>
</dbReference>
<dbReference type="GO" id="GO:0005829">
    <property type="term" value="C:cytosol"/>
    <property type="evidence" value="ECO:0007669"/>
    <property type="project" value="TreeGrafter"/>
</dbReference>
<evidence type="ECO:0000313" key="2">
    <source>
        <dbReference type="Proteomes" id="UP000182624"/>
    </source>
</evidence>
<accession>A0A1I5SYC9</accession>
<proteinExistence type="predicted"/>
<keyword evidence="2" id="KW-1185">Reference proteome</keyword>
<dbReference type="GO" id="GO:0016791">
    <property type="term" value="F:phosphatase activity"/>
    <property type="evidence" value="ECO:0007669"/>
    <property type="project" value="UniProtKB-ARBA"/>
</dbReference>
<dbReference type="OrthoDB" id="9781413at2"/>
<dbReference type="PANTHER" id="PTHR10000">
    <property type="entry name" value="PHOSPHOSERINE PHOSPHATASE"/>
    <property type="match status" value="1"/>
</dbReference>
<dbReference type="EMBL" id="FOXO01000007">
    <property type="protein sequence ID" value="SFP75769.1"/>
    <property type="molecule type" value="Genomic_DNA"/>
</dbReference>
<dbReference type="NCBIfam" id="TIGR01484">
    <property type="entry name" value="HAD-SF-IIB"/>
    <property type="match status" value="1"/>
</dbReference>
<protein>
    <recommendedName>
        <fullName evidence="3">Hydrolase HAD superfamily</fullName>
    </recommendedName>
</protein>
<dbReference type="NCBIfam" id="TIGR00099">
    <property type="entry name" value="Cof-subfamily"/>
    <property type="match status" value="1"/>
</dbReference>
<organism evidence="1 2">
    <name type="scientific">Butyrivibrio proteoclasticus</name>
    <dbReference type="NCBI Taxonomy" id="43305"/>
    <lineage>
        <taxon>Bacteria</taxon>
        <taxon>Bacillati</taxon>
        <taxon>Bacillota</taxon>
        <taxon>Clostridia</taxon>
        <taxon>Lachnospirales</taxon>
        <taxon>Lachnospiraceae</taxon>
        <taxon>Butyrivibrio</taxon>
    </lineage>
</organism>
<dbReference type="PANTHER" id="PTHR10000:SF8">
    <property type="entry name" value="HAD SUPERFAMILY HYDROLASE-LIKE, TYPE 3"/>
    <property type="match status" value="1"/>
</dbReference>
<name>A0A1I5SYC9_9FIRM</name>
<dbReference type="Pfam" id="PF08282">
    <property type="entry name" value="Hydrolase_3"/>
    <property type="match status" value="1"/>
</dbReference>
<evidence type="ECO:0008006" key="3">
    <source>
        <dbReference type="Google" id="ProtNLM"/>
    </source>
</evidence>
<dbReference type="RefSeq" id="WP_074885975.1">
    <property type="nucleotide sequence ID" value="NZ_FOXO01000007.1"/>
</dbReference>
<dbReference type="SUPFAM" id="SSF56784">
    <property type="entry name" value="HAD-like"/>
    <property type="match status" value="1"/>
</dbReference>
<dbReference type="SFLD" id="SFLDG01140">
    <property type="entry name" value="C2.B:_Phosphomannomutase_and_P"/>
    <property type="match status" value="1"/>
</dbReference>
<gene>
    <name evidence="1" type="ORF">SAMN04487928_107127</name>
</gene>
<dbReference type="GO" id="GO:0000287">
    <property type="term" value="F:magnesium ion binding"/>
    <property type="evidence" value="ECO:0007669"/>
    <property type="project" value="TreeGrafter"/>
</dbReference>
<dbReference type="PROSITE" id="PS01228">
    <property type="entry name" value="COF_1"/>
    <property type="match status" value="1"/>
</dbReference>
<dbReference type="InterPro" id="IPR000150">
    <property type="entry name" value="Cof"/>
</dbReference>
<dbReference type="Proteomes" id="UP000182624">
    <property type="component" value="Unassembled WGS sequence"/>
</dbReference>
<dbReference type="InterPro" id="IPR036412">
    <property type="entry name" value="HAD-like_sf"/>
</dbReference>
<evidence type="ECO:0000313" key="1">
    <source>
        <dbReference type="EMBL" id="SFP75769.1"/>
    </source>
</evidence>
<dbReference type="Gene3D" id="3.30.1240.10">
    <property type="match status" value="1"/>
</dbReference>
<dbReference type="InterPro" id="IPR006379">
    <property type="entry name" value="HAD-SF_hydro_IIB"/>
</dbReference>
<reference evidence="2" key="1">
    <citation type="submission" date="2016-10" db="EMBL/GenBank/DDBJ databases">
        <authorList>
            <person name="Varghese N."/>
            <person name="Submissions S."/>
        </authorList>
    </citation>
    <scope>NUCLEOTIDE SEQUENCE [LARGE SCALE GENOMIC DNA]</scope>
    <source>
        <strain evidence="2">P18</strain>
    </source>
</reference>
<dbReference type="CDD" id="cd07516">
    <property type="entry name" value="HAD_Pase"/>
    <property type="match status" value="1"/>
</dbReference>